<dbReference type="STRING" id="1850250.LPB142_05380"/>
<dbReference type="Pfam" id="PF12833">
    <property type="entry name" value="HTH_18"/>
    <property type="match status" value="1"/>
</dbReference>
<gene>
    <name evidence="4" type="ORF">LPB142_05380</name>
</gene>
<dbReference type="CDD" id="cd03137">
    <property type="entry name" value="GATase1_AraC_1"/>
    <property type="match status" value="1"/>
</dbReference>
<protein>
    <submittedName>
        <fullName evidence="4">Transcriptional regulator FtrA</fullName>
    </submittedName>
</protein>
<accession>A0A1D9MAG9</accession>
<dbReference type="PANTHER" id="PTHR43130:SF3">
    <property type="entry name" value="HTH-TYPE TRANSCRIPTIONAL REGULATOR RV1931C"/>
    <property type="match status" value="1"/>
</dbReference>
<dbReference type="Proteomes" id="UP000176562">
    <property type="component" value="Chromosome"/>
</dbReference>
<dbReference type="GO" id="GO:0043565">
    <property type="term" value="F:sequence-specific DNA binding"/>
    <property type="evidence" value="ECO:0007669"/>
    <property type="project" value="InterPro"/>
</dbReference>
<dbReference type="GO" id="GO:0003700">
    <property type="term" value="F:DNA-binding transcription factor activity"/>
    <property type="evidence" value="ECO:0007669"/>
    <property type="project" value="InterPro"/>
</dbReference>
<dbReference type="KEGG" id="rhp:LPB142_05380"/>
<dbReference type="InterPro" id="IPR029062">
    <property type="entry name" value="Class_I_gatase-like"/>
</dbReference>
<dbReference type="InterPro" id="IPR009057">
    <property type="entry name" value="Homeodomain-like_sf"/>
</dbReference>
<dbReference type="PANTHER" id="PTHR43130">
    <property type="entry name" value="ARAC-FAMILY TRANSCRIPTIONAL REGULATOR"/>
    <property type="match status" value="1"/>
</dbReference>
<dbReference type="EMBL" id="CP017781">
    <property type="protein sequence ID" value="AOZ68821.1"/>
    <property type="molecule type" value="Genomic_DNA"/>
</dbReference>
<dbReference type="SUPFAM" id="SSF52317">
    <property type="entry name" value="Class I glutamine amidotransferase-like"/>
    <property type="match status" value="1"/>
</dbReference>
<evidence type="ECO:0000313" key="5">
    <source>
        <dbReference type="Proteomes" id="UP000176562"/>
    </source>
</evidence>
<evidence type="ECO:0000313" key="4">
    <source>
        <dbReference type="EMBL" id="AOZ68821.1"/>
    </source>
</evidence>
<dbReference type="Gene3D" id="1.10.10.60">
    <property type="entry name" value="Homeodomain-like"/>
    <property type="match status" value="1"/>
</dbReference>
<feature type="domain" description="HTH araC/xylS-type" evidence="3">
    <location>
        <begin position="231"/>
        <end position="329"/>
    </location>
</feature>
<dbReference type="NCBIfam" id="NF006902">
    <property type="entry name" value="PRK09393.1"/>
    <property type="match status" value="1"/>
</dbReference>
<dbReference type="Pfam" id="PF01965">
    <property type="entry name" value="DJ-1_PfpI"/>
    <property type="match status" value="1"/>
</dbReference>
<dbReference type="Gene3D" id="3.40.50.880">
    <property type="match status" value="1"/>
</dbReference>
<dbReference type="SUPFAM" id="SSF46689">
    <property type="entry name" value="Homeodomain-like"/>
    <property type="match status" value="2"/>
</dbReference>
<dbReference type="InterPro" id="IPR018060">
    <property type="entry name" value="HTH_AraC"/>
</dbReference>
<evidence type="ECO:0000259" key="3">
    <source>
        <dbReference type="PROSITE" id="PS01124"/>
    </source>
</evidence>
<keyword evidence="2" id="KW-0804">Transcription</keyword>
<dbReference type="RefSeq" id="WP_071165743.1">
    <property type="nucleotide sequence ID" value="NZ_CP017781.1"/>
</dbReference>
<dbReference type="InterPro" id="IPR052158">
    <property type="entry name" value="INH-QAR"/>
</dbReference>
<evidence type="ECO:0000256" key="1">
    <source>
        <dbReference type="ARBA" id="ARBA00023015"/>
    </source>
</evidence>
<dbReference type="PROSITE" id="PS01124">
    <property type="entry name" value="HTH_ARAC_FAMILY_2"/>
    <property type="match status" value="1"/>
</dbReference>
<dbReference type="SMART" id="SM00342">
    <property type="entry name" value="HTH_ARAC"/>
    <property type="match status" value="1"/>
</dbReference>
<dbReference type="AlphaFoldDB" id="A0A1D9MAG9"/>
<proteinExistence type="predicted"/>
<dbReference type="InterPro" id="IPR002818">
    <property type="entry name" value="DJ-1/PfpI"/>
</dbReference>
<name>A0A1D9MAG9_9RHOB</name>
<organism evidence="4 5">
    <name type="scientific">Rhodobacter xanthinilyticus</name>
    <dbReference type="NCBI Taxonomy" id="1850250"/>
    <lineage>
        <taxon>Bacteria</taxon>
        <taxon>Pseudomonadati</taxon>
        <taxon>Pseudomonadota</taxon>
        <taxon>Alphaproteobacteria</taxon>
        <taxon>Rhodobacterales</taxon>
        <taxon>Rhodobacter group</taxon>
        <taxon>Rhodobacter</taxon>
    </lineage>
</organism>
<keyword evidence="1" id="KW-0805">Transcription regulation</keyword>
<reference evidence="4 5" key="1">
    <citation type="submission" date="2016-10" db="EMBL/GenBank/DDBJ databases">
        <title>Rhodobacter sp. LPB0142, isolated from sea water.</title>
        <authorList>
            <person name="Kim E."/>
            <person name="Yi H."/>
        </authorList>
    </citation>
    <scope>NUCLEOTIDE SEQUENCE [LARGE SCALE GENOMIC DNA]</scope>
    <source>
        <strain evidence="4 5">LPB0142</strain>
    </source>
</reference>
<sequence length="335" mass="35774">MTTIANILPNLTLPPLPRPRVVALAYDGLCTFEFGIAAEIFGLARPEMGPNWYSFATAAIEPGPLRAQGGLTVQTDGGLDLLEGAGLILLPGWRGAEAPIPPALLEALRPAHAAGARLASICSGAFVLAATGLLDGRAATTHWRYAEIFRARFPRVRLDPEVLYIDEGDILTSAGSAAGMDLGLHIIRRDFGPEAANSVARRLVMPAHRAGGQAQFLPRPVPRAHEGDRLAPALEALRQNLAAPPSTRALAARAGLSERTFLRRFHDATGTTPARFLAEARLTRATELLESTPAPIEAVAEAAGFASAALLRHHFHARYGLSPSAWRRRFGRPTP</sequence>
<evidence type="ECO:0000256" key="2">
    <source>
        <dbReference type="ARBA" id="ARBA00023163"/>
    </source>
</evidence>
<keyword evidence="5" id="KW-1185">Reference proteome</keyword>